<proteinExistence type="inferred from homology"/>
<keyword evidence="10" id="KW-1133">Transmembrane helix</keyword>
<comment type="similarity">
    <text evidence="7">Belongs to the phosphatidylethanolamine-binding protein family. Mitochondrion-specific ribosomal protein mL38 subfamily.</text>
</comment>
<dbReference type="InParanoid" id="C3XUV6"/>
<comment type="subcellular location">
    <subcellularLocation>
        <location evidence="1">Mitochondrion</location>
    </subcellularLocation>
</comment>
<keyword evidence="11" id="KW-0732">Signal</keyword>
<organism>
    <name type="scientific">Branchiostoma floridae</name>
    <name type="common">Florida lancelet</name>
    <name type="synonym">Amphioxus</name>
    <dbReference type="NCBI Taxonomy" id="7739"/>
    <lineage>
        <taxon>Eukaryota</taxon>
        <taxon>Metazoa</taxon>
        <taxon>Chordata</taxon>
        <taxon>Cephalochordata</taxon>
        <taxon>Leptocardii</taxon>
        <taxon>Amphioxiformes</taxon>
        <taxon>Branchiostomatidae</taxon>
        <taxon>Branchiostoma</taxon>
    </lineage>
</organism>
<evidence type="ECO:0000256" key="8">
    <source>
        <dbReference type="ARBA" id="ARBA00039444"/>
    </source>
</evidence>
<evidence type="ECO:0000256" key="4">
    <source>
        <dbReference type="ARBA" id="ARBA00023054"/>
    </source>
</evidence>
<dbReference type="STRING" id="7739.C3XUV6"/>
<keyword evidence="2" id="KW-0809">Transit peptide</keyword>
<dbReference type="SUPFAM" id="SSF49777">
    <property type="entry name" value="PEBP-like"/>
    <property type="match status" value="1"/>
</dbReference>
<evidence type="ECO:0000256" key="9">
    <source>
        <dbReference type="ARBA" id="ARBA00041206"/>
    </source>
</evidence>
<dbReference type="Pfam" id="PF01161">
    <property type="entry name" value="PBP"/>
    <property type="match status" value="1"/>
</dbReference>
<keyword evidence="4" id="KW-0175">Coiled coil</keyword>
<evidence type="ECO:0000256" key="3">
    <source>
        <dbReference type="ARBA" id="ARBA00022980"/>
    </source>
</evidence>
<dbReference type="CDD" id="cd00866">
    <property type="entry name" value="PEBP_euk"/>
    <property type="match status" value="1"/>
</dbReference>
<evidence type="ECO:0000313" key="12">
    <source>
        <dbReference type="EMBL" id="EEN68181.1"/>
    </source>
</evidence>
<evidence type="ECO:0000256" key="6">
    <source>
        <dbReference type="ARBA" id="ARBA00023274"/>
    </source>
</evidence>
<keyword evidence="5" id="KW-0496">Mitochondrion</keyword>
<feature type="transmembrane region" description="Helical" evidence="10">
    <location>
        <begin position="246"/>
        <end position="268"/>
    </location>
</feature>
<feature type="chain" id="PRO_5002934772" description="Large ribosomal subunit protein mL38" evidence="11">
    <location>
        <begin position="18"/>
        <end position="269"/>
    </location>
</feature>
<dbReference type="GO" id="GO:0005739">
    <property type="term" value="C:mitochondrion"/>
    <property type="evidence" value="ECO:0007669"/>
    <property type="project" value="UniProtKB-SubCell"/>
</dbReference>
<name>C3XUV6_BRAFL</name>
<dbReference type="InterPro" id="IPR036610">
    <property type="entry name" value="PEBP-like_sf"/>
</dbReference>
<reference evidence="12" key="1">
    <citation type="journal article" date="2008" name="Nature">
        <title>The amphioxus genome and the evolution of the chordate karyotype.</title>
        <authorList>
            <consortium name="US DOE Joint Genome Institute (JGI-PGF)"/>
            <person name="Putnam N.H."/>
            <person name="Butts T."/>
            <person name="Ferrier D.E.K."/>
            <person name="Furlong R.F."/>
            <person name="Hellsten U."/>
            <person name="Kawashima T."/>
            <person name="Robinson-Rechavi M."/>
            <person name="Shoguchi E."/>
            <person name="Terry A."/>
            <person name="Yu J.-K."/>
            <person name="Benito-Gutierrez E.L."/>
            <person name="Dubchak I."/>
            <person name="Garcia-Fernandez J."/>
            <person name="Gibson-Brown J.J."/>
            <person name="Grigoriev I.V."/>
            <person name="Horton A.C."/>
            <person name="de Jong P.J."/>
            <person name="Jurka J."/>
            <person name="Kapitonov V.V."/>
            <person name="Kohara Y."/>
            <person name="Kuroki Y."/>
            <person name="Lindquist E."/>
            <person name="Lucas S."/>
            <person name="Osoegawa K."/>
            <person name="Pennacchio L.A."/>
            <person name="Salamov A.A."/>
            <person name="Satou Y."/>
            <person name="Sauka-Spengler T."/>
            <person name="Schmutz J."/>
            <person name="Shin-I T."/>
            <person name="Toyoda A."/>
            <person name="Bronner-Fraser M."/>
            <person name="Fujiyama A."/>
            <person name="Holland L.Z."/>
            <person name="Holland P.W.H."/>
            <person name="Satoh N."/>
            <person name="Rokhsar D.S."/>
        </authorList>
    </citation>
    <scope>NUCLEOTIDE SEQUENCE [LARGE SCALE GENOMIC DNA]</scope>
    <source>
        <strain evidence="12">S238N-H82</strain>
        <tissue evidence="12">Testes</tissue>
    </source>
</reference>
<evidence type="ECO:0000256" key="7">
    <source>
        <dbReference type="ARBA" id="ARBA00038016"/>
    </source>
</evidence>
<dbReference type="EMBL" id="GG666467">
    <property type="protein sequence ID" value="EEN68181.1"/>
    <property type="molecule type" value="Genomic_DNA"/>
</dbReference>
<sequence length="269" mass="28339">MLSTLFIIPTLLVLSSGTPDSWVPPGDLPVNFTVTFSAPETVYNVCNRNFTQSARNFSVDTTGVVVTPGETANAPTMTIAGASSDDMFSILMIDSDGKGDVGLPIFPILHMLITNITNADPSTGAVIDPYGGPMPPPCIAARTYHYLLFKQTSALSLTVADLPTYTPNCSFSGLEGQCSFEVANFMSTNNLTTVGYVTMVAGVDGYSRYSYVNNPALGRNEASACQGLDGYDPCPTAPPSSSGKNVMVSMSAVMASALCLILSFTFVLN</sequence>
<dbReference type="AlphaFoldDB" id="C3XUV6"/>
<evidence type="ECO:0000256" key="11">
    <source>
        <dbReference type="SAM" id="SignalP"/>
    </source>
</evidence>
<accession>C3XUV6</accession>
<dbReference type="GO" id="GO:0005840">
    <property type="term" value="C:ribosome"/>
    <property type="evidence" value="ECO:0007669"/>
    <property type="project" value="UniProtKB-KW"/>
</dbReference>
<keyword evidence="10" id="KW-0812">Transmembrane</keyword>
<dbReference type="InterPro" id="IPR008914">
    <property type="entry name" value="PEBP"/>
</dbReference>
<keyword evidence="6" id="KW-0687">Ribonucleoprotein</keyword>
<dbReference type="GO" id="GO:1990904">
    <property type="term" value="C:ribonucleoprotein complex"/>
    <property type="evidence" value="ECO:0007669"/>
    <property type="project" value="UniProtKB-KW"/>
</dbReference>
<gene>
    <name evidence="12" type="ORF">BRAFLDRAFT_125372</name>
</gene>
<evidence type="ECO:0000256" key="10">
    <source>
        <dbReference type="SAM" id="Phobius"/>
    </source>
</evidence>
<evidence type="ECO:0000256" key="1">
    <source>
        <dbReference type="ARBA" id="ARBA00004173"/>
    </source>
</evidence>
<dbReference type="PANTHER" id="PTHR11362">
    <property type="entry name" value="PHOSPHATIDYLETHANOLAMINE-BINDING PROTEIN"/>
    <property type="match status" value="1"/>
</dbReference>
<evidence type="ECO:0000256" key="2">
    <source>
        <dbReference type="ARBA" id="ARBA00022946"/>
    </source>
</evidence>
<dbReference type="InterPro" id="IPR035810">
    <property type="entry name" value="PEBP_euk"/>
</dbReference>
<protein>
    <recommendedName>
        <fullName evidence="8">Large ribosomal subunit protein mL38</fullName>
    </recommendedName>
    <alternativeName>
        <fullName evidence="9">39S ribosomal protein L38, mitochondrial</fullName>
    </alternativeName>
</protein>
<feature type="signal peptide" evidence="11">
    <location>
        <begin position="1"/>
        <end position="17"/>
    </location>
</feature>
<keyword evidence="10" id="KW-0472">Membrane</keyword>
<dbReference type="Gene3D" id="3.90.280.10">
    <property type="entry name" value="PEBP-like"/>
    <property type="match status" value="1"/>
</dbReference>
<dbReference type="PANTHER" id="PTHR11362:SF133">
    <property type="entry name" value="LARGE RIBOSOMAL SUBUNIT PROTEIN ML38"/>
    <property type="match status" value="1"/>
</dbReference>
<keyword evidence="3" id="KW-0689">Ribosomal protein</keyword>
<evidence type="ECO:0000256" key="5">
    <source>
        <dbReference type="ARBA" id="ARBA00023128"/>
    </source>
</evidence>